<dbReference type="AlphaFoldDB" id="A0A8I6TKK3"/>
<dbReference type="GO" id="GO:0006508">
    <property type="term" value="P:proteolysis"/>
    <property type="evidence" value="ECO:0007669"/>
    <property type="project" value="UniProtKB-KW"/>
</dbReference>
<organism evidence="4 5">
    <name type="scientific">Cimex lectularius</name>
    <name type="common">Bed bug</name>
    <name type="synonym">Acanthia lectularia</name>
    <dbReference type="NCBI Taxonomy" id="79782"/>
    <lineage>
        <taxon>Eukaryota</taxon>
        <taxon>Metazoa</taxon>
        <taxon>Ecdysozoa</taxon>
        <taxon>Arthropoda</taxon>
        <taxon>Hexapoda</taxon>
        <taxon>Insecta</taxon>
        <taxon>Pterygota</taxon>
        <taxon>Neoptera</taxon>
        <taxon>Paraneoptera</taxon>
        <taxon>Hemiptera</taxon>
        <taxon>Heteroptera</taxon>
        <taxon>Panheteroptera</taxon>
        <taxon>Cimicomorpha</taxon>
        <taxon>Cimicidae</taxon>
        <taxon>Cimex</taxon>
    </lineage>
</organism>
<dbReference type="Pfam" id="PF00089">
    <property type="entry name" value="Trypsin"/>
    <property type="match status" value="2"/>
</dbReference>
<dbReference type="RefSeq" id="XP_024083703.1">
    <property type="nucleotide sequence ID" value="XM_024227935.1"/>
</dbReference>
<dbReference type="EnsemblMetazoa" id="XM_024227935.1">
    <property type="protein sequence ID" value="XP_024083703.1"/>
    <property type="gene ID" value="LOC106661664"/>
</dbReference>
<name>A0A8I6TKK3_CIMLE</name>
<dbReference type="SUPFAM" id="SSF50494">
    <property type="entry name" value="Trypsin-like serine proteases"/>
    <property type="match status" value="2"/>
</dbReference>
<proteinExistence type="predicted"/>
<evidence type="ECO:0000256" key="2">
    <source>
        <dbReference type="RuleBase" id="RU363034"/>
    </source>
</evidence>
<dbReference type="PROSITE" id="PS00135">
    <property type="entry name" value="TRYPSIN_SER"/>
    <property type="match status" value="1"/>
</dbReference>
<dbReference type="PANTHER" id="PTHR24253">
    <property type="entry name" value="TRANSMEMBRANE PROTEASE SERINE"/>
    <property type="match status" value="1"/>
</dbReference>
<protein>
    <recommendedName>
        <fullName evidence="3">Peptidase S1 domain-containing protein</fullName>
    </recommendedName>
</protein>
<evidence type="ECO:0000259" key="3">
    <source>
        <dbReference type="PROSITE" id="PS50240"/>
    </source>
</evidence>
<feature type="domain" description="Peptidase S1" evidence="3">
    <location>
        <begin position="23"/>
        <end position="230"/>
    </location>
</feature>
<keyword evidence="2" id="KW-0645">Protease</keyword>
<evidence type="ECO:0000313" key="4">
    <source>
        <dbReference type="EnsemblMetazoa" id="XP_024083703.1"/>
    </source>
</evidence>
<dbReference type="OMA" id="YENDLIC"/>
<reference evidence="4" key="1">
    <citation type="submission" date="2022-01" db="UniProtKB">
        <authorList>
            <consortium name="EnsemblMetazoa"/>
        </authorList>
    </citation>
    <scope>IDENTIFICATION</scope>
</reference>
<dbReference type="GeneID" id="106661664"/>
<keyword evidence="1" id="KW-1015">Disulfide bond</keyword>
<dbReference type="InterPro" id="IPR043504">
    <property type="entry name" value="Peptidase_S1_PA_chymotrypsin"/>
</dbReference>
<dbReference type="InterPro" id="IPR001314">
    <property type="entry name" value="Peptidase_S1A"/>
</dbReference>
<evidence type="ECO:0000313" key="5">
    <source>
        <dbReference type="Proteomes" id="UP000494040"/>
    </source>
</evidence>
<dbReference type="OrthoDB" id="6587056at2759"/>
<dbReference type="InterPro" id="IPR018114">
    <property type="entry name" value="TRYPSIN_HIS"/>
</dbReference>
<feature type="domain" description="Peptidase S1" evidence="3">
    <location>
        <begin position="395"/>
        <end position="627"/>
    </location>
</feature>
<dbReference type="InterPro" id="IPR001254">
    <property type="entry name" value="Trypsin_dom"/>
</dbReference>
<dbReference type="PANTHER" id="PTHR24253:SF153">
    <property type="entry name" value="SERINE PROTEASE HEPSIN"/>
    <property type="match status" value="1"/>
</dbReference>
<dbReference type="PRINTS" id="PR00722">
    <property type="entry name" value="CHYMOTRYPSIN"/>
</dbReference>
<dbReference type="InterPro" id="IPR009003">
    <property type="entry name" value="Peptidase_S1_PA"/>
</dbReference>
<dbReference type="KEGG" id="clec:106661664"/>
<dbReference type="InterPro" id="IPR033116">
    <property type="entry name" value="TRYPSIN_SER"/>
</dbReference>
<dbReference type="GO" id="GO:0004252">
    <property type="term" value="F:serine-type endopeptidase activity"/>
    <property type="evidence" value="ECO:0007669"/>
    <property type="project" value="InterPro"/>
</dbReference>
<accession>A0A8I6TKK3</accession>
<keyword evidence="2" id="KW-0720">Serine protease</keyword>
<keyword evidence="5" id="KW-1185">Reference proteome</keyword>
<dbReference type="Proteomes" id="UP000494040">
    <property type="component" value="Unassembled WGS sequence"/>
</dbReference>
<dbReference type="SMART" id="SM00020">
    <property type="entry name" value="Tryp_SPc"/>
    <property type="match status" value="2"/>
</dbReference>
<keyword evidence="2" id="KW-0378">Hydrolase</keyword>
<dbReference type="Gene3D" id="2.40.10.10">
    <property type="entry name" value="Trypsin-like serine proteases"/>
    <property type="match status" value="3"/>
</dbReference>
<dbReference type="PROSITE" id="PS50240">
    <property type="entry name" value="TRYPSIN_DOM"/>
    <property type="match status" value="2"/>
</dbReference>
<sequence>MYNASGILRNIDYSYVMLIVTQLVEVRFKMCSGIAVTTNLAITAAHCFIESDVDKHAFSPHKVKMSSLDKEGKFVTYNVARAFFNPMYKPFRENDIAGLQVFGEFHVNVPRLPSKKFQGDLSCIIVGYGAHLKSYSEQIMLSYLVVKPLTDVNCRSINQYENDLICVIIETNQSPCHGDSGGPLICNGVVVGLLSRGLIWGYEGCGNAVYSVLFYEDLFIHLNWIKSLDVFSGEMLTNGVDSPSVFHTPSFIFAFLAGISHLHFFEEEDAVERLPASNLAPNESPGKDAHHRPGADERTARIAVARAEAVPEWHADQRRLVILQALTWVEVDAGHLVIPEIAFAEKRAEQHFVRREADRVLVALEEAMRCSYGQVDFNRDGRAFFICYLFVTCKILFGKFYTDMHLGEVVEDGLALQFVLLILTLIDDDGTNKRCTGVAIKEDVVLSCAHCFTGIDGRYVDHRDVSLARQVKLNTFKISKTKEIIFHPGFGHQDKNDIALVRADANFTNYFRNLGGGVHDVKTCEIFLFGMYDKDRKSPIILHKGIIRPVSGSGCGKLSVHFCSFMSGTVVPCSGDSGGPLICANRLIGILSRLVFEGVDECGISKKGIVIFESLADHKEWLSKAQIYVMPDLHSTAQSSGGSSQFVYLVITIVFTINLFKNFLPNFYKIH</sequence>
<evidence type="ECO:0000256" key="1">
    <source>
        <dbReference type="ARBA" id="ARBA00023157"/>
    </source>
</evidence>
<dbReference type="PROSITE" id="PS00134">
    <property type="entry name" value="TRYPSIN_HIS"/>
    <property type="match status" value="1"/>
</dbReference>